<dbReference type="InterPro" id="IPR052018">
    <property type="entry name" value="PHP_domain"/>
</dbReference>
<dbReference type="GO" id="GO:0004534">
    <property type="term" value="F:5'-3' RNA exonuclease activity"/>
    <property type="evidence" value="ECO:0007669"/>
    <property type="project" value="TreeGrafter"/>
</dbReference>
<sequence length="223" mass="24981">MLFDLHLHTTRYSGCSALSPRRACELALERGLHGLVITEHRIRWPEAELATLREASPGLLLLSGMEVTLVEGHDVVLLGETLPERAARFMRTRDLEDMLAPVREQVFAFVAHPFRYTDARNKRLERILALVDGIEMSSVNILRAGFSGKDTYVSSAAALYEQARRDFGLVPVWATDAHSEEAVGALATQIPGRVESMADLVAALRRGETQEYQNRDLLWRILS</sequence>
<dbReference type="Gene3D" id="3.20.20.140">
    <property type="entry name" value="Metal-dependent hydrolases"/>
    <property type="match status" value="1"/>
</dbReference>
<dbReference type="PANTHER" id="PTHR42924:SF3">
    <property type="entry name" value="POLYMERASE_HISTIDINOL PHOSPHATASE N-TERMINAL DOMAIN-CONTAINING PROTEIN"/>
    <property type="match status" value="1"/>
</dbReference>
<proteinExistence type="predicted"/>
<dbReference type="SUPFAM" id="SSF89550">
    <property type="entry name" value="PHP domain-like"/>
    <property type="match status" value="1"/>
</dbReference>
<dbReference type="CDD" id="cd07432">
    <property type="entry name" value="PHP_HisPPase"/>
    <property type="match status" value="1"/>
</dbReference>
<evidence type="ECO:0000313" key="2">
    <source>
        <dbReference type="Proteomes" id="UP000011922"/>
    </source>
</evidence>
<reference evidence="1 2" key="1">
    <citation type="journal article" date="2013" name="Genome Announc.">
        <title>Draft Genome Sequence for Desulfovibrio africanus Strain PCS.</title>
        <authorList>
            <person name="Brown S.D."/>
            <person name="Utturkar S.M."/>
            <person name="Arkin A.P."/>
            <person name="Deutschbauer A.M."/>
            <person name="Elias D.A."/>
            <person name="Hazen T.C."/>
            <person name="Chakraborty R."/>
        </authorList>
    </citation>
    <scope>NUCLEOTIDE SEQUENCE [LARGE SCALE GENOMIC DNA]</scope>
    <source>
        <strain evidence="1 2">PCS</strain>
    </source>
</reference>
<name>M5PYM9_DESAF</name>
<dbReference type="PANTHER" id="PTHR42924">
    <property type="entry name" value="EXONUCLEASE"/>
    <property type="match status" value="1"/>
</dbReference>
<dbReference type="InterPro" id="IPR016195">
    <property type="entry name" value="Pol/histidinol_Pase-like"/>
</dbReference>
<dbReference type="OrthoDB" id="9775360at2"/>
<evidence type="ECO:0000313" key="1">
    <source>
        <dbReference type="EMBL" id="EMG39135.1"/>
    </source>
</evidence>
<accession>M5PYM9</accession>
<dbReference type="GO" id="GO:0035312">
    <property type="term" value="F:5'-3' DNA exonuclease activity"/>
    <property type="evidence" value="ECO:0007669"/>
    <property type="project" value="TreeGrafter"/>
</dbReference>
<organism evidence="1 2">
    <name type="scientific">Desulfocurvibacter africanus PCS</name>
    <dbReference type="NCBI Taxonomy" id="1262666"/>
    <lineage>
        <taxon>Bacteria</taxon>
        <taxon>Pseudomonadati</taxon>
        <taxon>Thermodesulfobacteriota</taxon>
        <taxon>Desulfovibrionia</taxon>
        <taxon>Desulfovibrionales</taxon>
        <taxon>Desulfovibrionaceae</taxon>
        <taxon>Desulfocurvibacter</taxon>
    </lineage>
</organism>
<dbReference type="EMBL" id="AOSV01000001">
    <property type="protein sequence ID" value="EMG39135.1"/>
    <property type="molecule type" value="Genomic_DNA"/>
</dbReference>
<dbReference type="Pfam" id="PF13263">
    <property type="entry name" value="PHP_C"/>
    <property type="match status" value="1"/>
</dbReference>
<dbReference type="RefSeq" id="WP_005982736.1">
    <property type="nucleotide sequence ID" value="NZ_AOSV01000001.1"/>
</dbReference>
<dbReference type="Proteomes" id="UP000011922">
    <property type="component" value="Unassembled WGS sequence"/>
</dbReference>
<comment type="caution">
    <text evidence="1">The sequence shown here is derived from an EMBL/GenBank/DDBJ whole genome shotgun (WGS) entry which is preliminary data.</text>
</comment>
<dbReference type="AlphaFoldDB" id="M5PYM9"/>
<protein>
    <submittedName>
        <fullName evidence="1">Putative metal-dependent phosphoesterase, PHP family</fullName>
    </submittedName>
</protein>
<gene>
    <name evidence="1" type="ORF">PCS_00021</name>
</gene>
<dbReference type="PATRIC" id="fig|1262666.3.peg.21"/>